<reference evidence="1 2" key="1">
    <citation type="submission" date="2021-09" db="EMBL/GenBank/DDBJ databases">
        <title>Genomic insights and catalytic innovation underlie evolution of tropane alkaloids biosynthesis.</title>
        <authorList>
            <person name="Wang Y.-J."/>
            <person name="Tian T."/>
            <person name="Huang J.-P."/>
            <person name="Huang S.-X."/>
        </authorList>
    </citation>
    <scope>NUCLEOTIDE SEQUENCE [LARGE SCALE GENOMIC DNA]</scope>
    <source>
        <strain evidence="1">KIB-2018</strain>
        <tissue evidence="1">Leaf</tissue>
    </source>
</reference>
<dbReference type="Proteomes" id="UP001159364">
    <property type="component" value="Linkage Group LG01"/>
</dbReference>
<dbReference type="EMBL" id="JAIWQS010000001">
    <property type="protein sequence ID" value="KAJ8774255.1"/>
    <property type="molecule type" value="Genomic_DNA"/>
</dbReference>
<dbReference type="AlphaFoldDB" id="A0AAV8U8I4"/>
<evidence type="ECO:0000313" key="1">
    <source>
        <dbReference type="EMBL" id="KAJ8774255.1"/>
    </source>
</evidence>
<dbReference type="PANTHER" id="PTHR36039:SF2">
    <property type="entry name" value="RNA LIGASE_CYCLIC NUCLEOTIDE PHOSPHODIESTERASE FAMILY PROTEIN"/>
    <property type="match status" value="1"/>
</dbReference>
<dbReference type="PANTHER" id="PTHR36039">
    <property type="match status" value="1"/>
</dbReference>
<protein>
    <submittedName>
        <fullName evidence="1">Uncharacterized protein</fullName>
    </submittedName>
</protein>
<accession>A0AAV8U8I4</accession>
<evidence type="ECO:0000313" key="2">
    <source>
        <dbReference type="Proteomes" id="UP001159364"/>
    </source>
</evidence>
<comment type="caution">
    <text evidence="1">The sequence shown here is derived from an EMBL/GenBank/DDBJ whole genome shotgun (WGS) entry which is preliminary data.</text>
</comment>
<name>A0AAV8U8I4_9ROSI</name>
<organism evidence="1 2">
    <name type="scientific">Erythroxylum novogranatense</name>
    <dbReference type="NCBI Taxonomy" id="1862640"/>
    <lineage>
        <taxon>Eukaryota</taxon>
        <taxon>Viridiplantae</taxon>
        <taxon>Streptophyta</taxon>
        <taxon>Embryophyta</taxon>
        <taxon>Tracheophyta</taxon>
        <taxon>Spermatophyta</taxon>
        <taxon>Magnoliopsida</taxon>
        <taxon>eudicotyledons</taxon>
        <taxon>Gunneridae</taxon>
        <taxon>Pentapetalae</taxon>
        <taxon>rosids</taxon>
        <taxon>fabids</taxon>
        <taxon>Malpighiales</taxon>
        <taxon>Erythroxylaceae</taxon>
        <taxon>Erythroxylum</taxon>
    </lineage>
</organism>
<keyword evidence="2" id="KW-1185">Reference proteome</keyword>
<gene>
    <name evidence="1" type="ORF">K2173_009686</name>
</gene>
<proteinExistence type="predicted"/>
<sequence>MSQGYAIKLYFDPPHLTLYSSAYVEPKKLEFVIGTFASMQEPLALTFITIGTPPSNNNIFFLSPMPLHLVLQFHSQLDLKLAINRYVIDIGMVEFSHVREQRV</sequence>